<proteinExistence type="inferred from homology"/>
<keyword evidence="3" id="KW-0378">Hydrolase</keyword>
<evidence type="ECO:0000256" key="4">
    <source>
        <dbReference type="ARBA" id="ARBA00023157"/>
    </source>
</evidence>
<dbReference type="PATRIC" id="fig|571915.4.peg.3049"/>
<dbReference type="EMBL" id="CP011542">
    <property type="protein sequence ID" value="AKK07131.1"/>
    <property type="molecule type" value="Genomic_DNA"/>
</dbReference>
<dbReference type="KEGG" id="cmv:CMUST_14190"/>
<accession>A0A0G3H181</accession>
<dbReference type="STRING" id="571915.CMUST_14190"/>
<dbReference type="InterPro" id="IPR029058">
    <property type="entry name" value="AB_hydrolase_fold"/>
</dbReference>
<reference evidence="5 6" key="1">
    <citation type="journal article" date="2015" name="Genome Announc.">
        <title>Complete Genome Sequence of the Type Strain Corynebacterium mustelae DSM 45274, Isolated from Various Tissues of a Male Ferret with Lethal Sepsis.</title>
        <authorList>
            <person name="Ruckert C."/>
            <person name="Eimer J."/>
            <person name="Winkler A."/>
            <person name="Tauch A."/>
        </authorList>
    </citation>
    <scope>NUCLEOTIDE SEQUENCE [LARGE SCALE GENOMIC DNA]</scope>
    <source>
        <strain evidence="5 6">DSM 45274</strain>
    </source>
</reference>
<keyword evidence="2" id="KW-0719">Serine esterase</keyword>
<protein>
    <submittedName>
        <fullName evidence="5">Cutinase</fullName>
    </submittedName>
</protein>
<dbReference type="SUPFAM" id="SSF53474">
    <property type="entry name" value="alpha/beta-Hydrolases"/>
    <property type="match status" value="1"/>
</dbReference>
<evidence type="ECO:0000256" key="3">
    <source>
        <dbReference type="ARBA" id="ARBA00022801"/>
    </source>
</evidence>
<gene>
    <name evidence="5" type="primary">elrF</name>
    <name evidence="5" type="ORF">CMUST_14190</name>
</gene>
<dbReference type="Gene3D" id="3.40.50.1820">
    <property type="entry name" value="alpha/beta hydrolase"/>
    <property type="match status" value="1"/>
</dbReference>
<dbReference type="SMART" id="SM01110">
    <property type="entry name" value="Cutinase"/>
    <property type="match status" value="1"/>
</dbReference>
<comment type="similarity">
    <text evidence="1">Belongs to the cutinase family.</text>
</comment>
<evidence type="ECO:0000256" key="1">
    <source>
        <dbReference type="ARBA" id="ARBA00007534"/>
    </source>
</evidence>
<organism evidence="5 6">
    <name type="scientific">Corynebacterium mustelae</name>
    <dbReference type="NCBI Taxonomy" id="571915"/>
    <lineage>
        <taxon>Bacteria</taxon>
        <taxon>Bacillati</taxon>
        <taxon>Actinomycetota</taxon>
        <taxon>Actinomycetes</taxon>
        <taxon>Mycobacteriales</taxon>
        <taxon>Corynebacteriaceae</taxon>
        <taxon>Corynebacterium</taxon>
    </lineage>
</organism>
<dbReference type="Proteomes" id="UP000035199">
    <property type="component" value="Chromosome"/>
</dbReference>
<dbReference type="AlphaFoldDB" id="A0A0G3H181"/>
<dbReference type="OrthoDB" id="4423762at2"/>
<keyword evidence="6" id="KW-1185">Reference proteome</keyword>
<dbReference type="RefSeq" id="WP_047263025.1">
    <property type="nucleotide sequence ID" value="NZ_CP011542.1"/>
</dbReference>
<evidence type="ECO:0000256" key="2">
    <source>
        <dbReference type="ARBA" id="ARBA00022487"/>
    </source>
</evidence>
<dbReference type="GO" id="GO:0052689">
    <property type="term" value="F:carboxylic ester hydrolase activity"/>
    <property type="evidence" value="ECO:0007669"/>
    <property type="project" value="UniProtKB-KW"/>
</dbReference>
<sequence length="303" mass="32363">MKKFLTAVAAVVVIAVIVFGVSQWMTTTDHGGLPAPEETTTAAPVQPDHCPAVEFVAAPGTWESAPGDDPFNPTANPNSFMLSITRPLQERYPAHEVKVWTLPYTAQFKNINAQHEMSYDESREEGISTLEHELITMHKECPLTDFIFSGFSQGAVILGDIANKIGVDGGVIPAERIRGIALIADGRREAGVGQHVGNPVSGVGAEVALQSINLLVQPIVPGATMRGPRVGGFGTLQDRVYEICAPDDSICDAPIDVGNALGRARGLVEANGVHAMYATNPNVIPETTANQWVVDWAHGLINR</sequence>
<dbReference type="Pfam" id="PF01083">
    <property type="entry name" value="Cutinase"/>
    <property type="match status" value="1"/>
</dbReference>
<keyword evidence="4" id="KW-1015">Disulfide bond</keyword>
<dbReference type="InterPro" id="IPR000675">
    <property type="entry name" value="Cutinase/axe"/>
</dbReference>
<evidence type="ECO:0000313" key="6">
    <source>
        <dbReference type="Proteomes" id="UP000035199"/>
    </source>
</evidence>
<dbReference type="PANTHER" id="PTHR33630">
    <property type="entry name" value="CUTINASE RV1984C-RELATED-RELATED"/>
    <property type="match status" value="1"/>
</dbReference>
<name>A0A0G3H181_9CORY</name>
<reference evidence="6" key="2">
    <citation type="submission" date="2015-05" db="EMBL/GenBank/DDBJ databases">
        <title>Complete genome sequence of Corynebacterium mustelae DSM 45274, isolated from various tissues of a male ferret with lethal sepsis.</title>
        <authorList>
            <person name="Ruckert C."/>
            <person name="Albersmeier A."/>
            <person name="Winkler A."/>
            <person name="Tauch A."/>
        </authorList>
    </citation>
    <scope>NUCLEOTIDE SEQUENCE [LARGE SCALE GENOMIC DNA]</scope>
    <source>
        <strain evidence="6">DSM 45274</strain>
    </source>
</reference>
<dbReference type="PANTHER" id="PTHR33630:SF9">
    <property type="entry name" value="CUTINASE 4"/>
    <property type="match status" value="1"/>
</dbReference>
<evidence type="ECO:0000313" key="5">
    <source>
        <dbReference type="EMBL" id="AKK07131.1"/>
    </source>
</evidence>